<evidence type="ECO:0000256" key="10">
    <source>
        <dbReference type="ARBA" id="ARBA00023163"/>
    </source>
</evidence>
<keyword evidence="18" id="KW-1185">Reference proteome</keyword>
<comment type="subcellular location">
    <subcellularLocation>
        <location evidence="1">Nucleus</location>
    </subcellularLocation>
</comment>
<dbReference type="FunFam" id="3.40.630.30:FF:000067">
    <property type="entry name" value="Histone acetyltransferase"/>
    <property type="match status" value="1"/>
</dbReference>
<evidence type="ECO:0000313" key="17">
    <source>
        <dbReference type="EMBL" id="RFU33497.1"/>
    </source>
</evidence>
<dbReference type="OMA" id="WGSEIAR"/>
<evidence type="ECO:0000256" key="12">
    <source>
        <dbReference type="ARBA" id="ARBA00023315"/>
    </source>
</evidence>
<evidence type="ECO:0000256" key="4">
    <source>
        <dbReference type="ARBA" id="ARBA00022679"/>
    </source>
</evidence>
<keyword evidence="8" id="KW-0007">Acetylation</keyword>
<dbReference type="PANTHER" id="PTHR10615:SF219">
    <property type="entry name" value="HISTONE ACETYLTRANSFERASE KAT5"/>
    <property type="match status" value="1"/>
</dbReference>
<feature type="compositionally biased region" description="Polar residues" evidence="15">
    <location>
        <begin position="1"/>
        <end position="21"/>
    </location>
</feature>
<evidence type="ECO:0000256" key="2">
    <source>
        <dbReference type="ARBA" id="ARBA00010107"/>
    </source>
</evidence>
<keyword evidence="6" id="KW-0863">Zinc-finger</keyword>
<dbReference type="OrthoDB" id="787137at2759"/>
<dbReference type="Pfam" id="PF01853">
    <property type="entry name" value="MOZ_SAS"/>
    <property type="match status" value="1"/>
</dbReference>
<evidence type="ECO:0000259" key="16">
    <source>
        <dbReference type="PROSITE" id="PS51726"/>
    </source>
</evidence>
<feature type="compositionally biased region" description="Basic and acidic residues" evidence="15">
    <location>
        <begin position="22"/>
        <end position="31"/>
    </location>
</feature>
<keyword evidence="12" id="KW-0012">Acyltransferase</keyword>
<evidence type="ECO:0000256" key="7">
    <source>
        <dbReference type="ARBA" id="ARBA00022833"/>
    </source>
</evidence>
<reference evidence="17 18" key="1">
    <citation type="submission" date="2018-05" db="EMBL/GenBank/DDBJ databases">
        <title>Draft genome sequence of Scytalidium lignicola DSM 105466, a ubiquitous saprotrophic fungus.</title>
        <authorList>
            <person name="Buettner E."/>
            <person name="Gebauer A.M."/>
            <person name="Hofrichter M."/>
            <person name="Liers C."/>
            <person name="Kellner H."/>
        </authorList>
    </citation>
    <scope>NUCLEOTIDE SEQUENCE [LARGE SCALE GENOMIC DNA]</scope>
    <source>
        <strain evidence="17 18">DSM 105466</strain>
    </source>
</reference>
<dbReference type="PANTHER" id="PTHR10615">
    <property type="entry name" value="HISTONE ACETYLTRANSFERASE"/>
    <property type="match status" value="1"/>
</dbReference>
<feature type="active site" description="Proton donor/acceptor" evidence="14">
    <location>
        <position position="249"/>
    </location>
</feature>
<dbReference type="InterPro" id="IPR050603">
    <property type="entry name" value="MYST_HAT"/>
</dbReference>
<gene>
    <name evidence="17" type="ORF">B7463_g2891</name>
</gene>
<evidence type="ECO:0000256" key="13">
    <source>
        <dbReference type="ARBA" id="ARBA00045805"/>
    </source>
</evidence>
<dbReference type="AlphaFoldDB" id="A0A3E2HJB4"/>
<feature type="region of interest" description="Disordered" evidence="15">
    <location>
        <begin position="1"/>
        <end position="35"/>
    </location>
</feature>
<evidence type="ECO:0000256" key="1">
    <source>
        <dbReference type="ARBA" id="ARBA00004123"/>
    </source>
</evidence>
<dbReference type="InterPro" id="IPR036388">
    <property type="entry name" value="WH-like_DNA-bd_sf"/>
</dbReference>
<proteinExistence type="inferred from homology"/>
<dbReference type="GO" id="GO:0006355">
    <property type="term" value="P:regulation of DNA-templated transcription"/>
    <property type="evidence" value="ECO:0007669"/>
    <property type="project" value="InterPro"/>
</dbReference>
<dbReference type="InterPro" id="IPR002717">
    <property type="entry name" value="HAT_MYST-type"/>
</dbReference>
<keyword evidence="7" id="KW-0862">Zinc</keyword>
<dbReference type="GO" id="GO:0008270">
    <property type="term" value="F:zinc ion binding"/>
    <property type="evidence" value="ECO:0007669"/>
    <property type="project" value="UniProtKB-KW"/>
</dbReference>
<evidence type="ECO:0000313" key="18">
    <source>
        <dbReference type="Proteomes" id="UP000258309"/>
    </source>
</evidence>
<evidence type="ECO:0000256" key="14">
    <source>
        <dbReference type="PIRSR" id="PIRSR602717-51"/>
    </source>
</evidence>
<dbReference type="Gene3D" id="1.10.10.10">
    <property type="entry name" value="Winged helix-like DNA-binding domain superfamily/Winged helix DNA-binding domain"/>
    <property type="match status" value="1"/>
</dbReference>
<dbReference type="InterPro" id="IPR016181">
    <property type="entry name" value="Acyl_CoA_acyltransferase"/>
</dbReference>
<evidence type="ECO:0000256" key="3">
    <source>
        <dbReference type="ARBA" id="ARBA00013184"/>
    </source>
</evidence>
<organism evidence="17 18">
    <name type="scientific">Scytalidium lignicola</name>
    <name type="common">Hyphomycete</name>
    <dbReference type="NCBI Taxonomy" id="5539"/>
    <lineage>
        <taxon>Eukaryota</taxon>
        <taxon>Fungi</taxon>
        <taxon>Dikarya</taxon>
        <taxon>Ascomycota</taxon>
        <taxon>Pezizomycotina</taxon>
        <taxon>Leotiomycetes</taxon>
        <taxon>Leotiomycetes incertae sedis</taxon>
        <taxon>Scytalidium</taxon>
    </lineage>
</organism>
<name>A0A3E2HJB4_SCYLI</name>
<comment type="similarity">
    <text evidence="2">Belongs to the MYST (SAS/MOZ) family.</text>
</comment>
<keyword evidence="10" id="KW-0804">Transcription</keyword>
<evidence type="ECO:0000256" key="5">
    <source>
        <dbReference type="ARBA" id="ARBA00022723"/>
    </source>
</evidence>
<comment type="function">
    <text evidence="13">Catalytic component of the NuA4 histone acetyltransferase (HAT) complex which is involved in epigenetic transcriptional activation of selected genes principally by acetylation of nucleosomal histones H4, H3, H2B, H2A and H2A variant H2A.Z. Acetylates histone H4 to form H4K5ac, H4K8ac, H4K12ac and H4K16ac, histone H3 to form H3K14ac, and histone H2A to form H2AK4ac and H2AK7ac. The NuA4 complex is involved in the DNA damage response and is required for chromosome segregation. The NuA4 complex plays a direct role in repair of DNA double-strand breaks (DSBs) through homologous recombination. Recruitment to promoters depends on H3K4me. Also acetylates non-histone proteins. In addition to protein acetyltransferase, can use different acyl-CoA substrates, such as 2-hydroxyisobutanoyl-CoA (2-hydroxyisobutyryl-CoA) or (2E)-butenoyl-CoA (crotonyl-CoA), and is able to mediate protein 2-hydroxyisobutyrylation and crotonylation, respectively.</text>
</comment>
<keyword evidence="11" id="KW-0539">Nucleus</keyword>
<feature type="non-terminal residue" evidence="17">
    <location>
        <position position="1"/>
    </location>
</feature>
<dbReference type="Pfam" id="PF17772">
    <property type="entry name" value="zf-MYST"/>
    <property type="match status" value="1"/>
</dbReference>
<comment type="caution">
    <text evidence="17">The sequence shown here is derived from an EMBL/GenBank/DDBJ whole genome shotgun (WGS) entry which is preliminary data.</text>
</comment>
<evidence type="ECO:0000256" key="8">
    <source>
        <dbReference type="ARBA" id="ARBA00022990"/>
    </source>
</evidence>
<feature type="domain" description="MYST-type HAT" evidence="16">
    <location>
        <begin position="46"/>
        <end position="339"/>
    </location>
</feature>
<dbReference type="GO" id="GO:0035267">
    <property type="term" value="C:NuA4 histone acetyltransferase complex"/>
    <property type="evidence" value="ECO:0007669"/>
    <property type="project" value="TreeGrafter"/>
</dbReference>
<dbReference type="Gene3D" id="3.30.60.60">
    <property type="entry name" value="N-acetyl transferase-like"/>
    <property type="match status" value="1"/>
</dbReference>
<dbReference type="Proteomes" id="UP000258309">
    <property type="component" value="Unassembled WGS sequence"/>
</dbReference>
<dbReference type="Gene3D" id="3.40.630.30">
    <property type="match status" value="1"/>
</dbReference>
<dbReference type="EMBL" id="NCSJ02000035">
    <property type="protein sequence ID" value="RFU33497.1"/>
    <property type="molecule type" value="Genomic_DNA"/>
</dbReference>
<evidence type="ECO:0000256" key="9">
    <source>
        <dbReference type="ARBA" id="ARBA00023015"/>
    </source>
</evidence>
<accession>A0A3E2HJB4</accession>
<dbReference type="STRING" id="5539.A0A3E2HJB4"/>
<dbReference type="GO" id="GO:0046972">
    <property type="term" value="F:histone H4K16 acetyltransferase activity"/>
    <property type="evidence" value="ECO:0007669"/>
    <property type="project" value="TreeGrafter"/>
</dbReference>
<keyword evidence="4" id="KW-0808">Transferase</keyword>
<dbReference type="SUPFAM" id="SSF55729">
    <property type="entry name" value="Acyl-CoA N-acyltransferases (Nat)"/>
    <property type="match status" value="1"/>
</dbReference>
<evidence type="ECO:0000256" key="6">
    <source>
        <dbReference type="ARBA" id="ARBA00022771"/>
    </source>
</evidence>
<dbReference type="GO" id="GO:0005634">
    <property type="term" value="C:nucleus"/>
    <property type="evidence" value="ECO:0007669"/>
    <property type="project" value="UniProtKB-SubCell"/>
</dbReference>
<protein>
    <recommendedName>
        <fullName evidence="3">histone acetyltransferase</fullName>
        <ecNumber evidence="3">2.3.1.48</ecNumber>
    </recommendedName>
</protein>
<evidence type="ECO:0000256" key="11">
    <source>
        <dbReference type="ARBA" id="ARBA00023242"/>
    </source>
</evidence>
<evidence type="ECO:0000256" key="15">
    <source>
        <dbReference type="SAM" id="MobiDB-lite"/>
    </source>
</evidence>
<sequence>MAPRAPTTQHLRRTSQSSIKTDTSKSIDAKRNGTSNGVLDKERRLQLARNIDMVVFGDIAFRSWYPSWYPKEIIGEQALIGESKGIVVDRLNICPKCFAYSKEMVLWLQHVKCCERSGRGVPGNLIYTHPAGKGKGKGMKPVWSVWEVDGEVDTLFCQRLSLFAKLFLDNKSVFFDVSGFNYFLLVHTNPVSSIQQIVGFFSKEKMSWDNNNLACILIFPPWQKKGLGSILMGVSYEISRREGIMGGPEKPISDLGKKGYKRYWGSEIARWILEVKETDRKKGKGVIDVEQISQETWIAPEDCLCVLRDMPGVVVPAGMGKGTVERVRIDKVTLREWVQQQRLSLEKVVDPAGFMEGYGYKDRDHEENGD</sequence>
<dbReference type="PROSITE" id="PS51726">
    <property type="entry name" value="MYST_HAT"/>
    <property type="match status" value="1"/>
</dbReference>
<feature type="non-terminal residue" evidence="17">
    <location>
        <position position="370"/>
    </location>
</feature>
<dbReference type="EC" id="2.3.1.48" evidence="3"/>
<dbReference type="InterPro" id="IPR040706">
    <property type="entry name" value="Zf-MYST"/>
</dbReference>
<keyword evidence="9" id="KW-0805">Transcription regulation</keyword>
<keyword evidence="5" id="KW-0479">Metal-binding</keyword>